<evidence type="ECO:0000256" key="14">
    <source>
        <dbReference type="RuleBase" id="RU000456"/>
    </source>
</evidence>
<evidence type="ECO:0000256" key="16">
    <source>
        <dbReference type="SAM" id="MobiDB-lite"/>
    </source>
</evidence>
<keyword evidence="4 14" id="KW-0679">Respiratory chain</keyword>
<comment type="function">
    <text evidence="12 15">Subunits I and II form the functional core of the enzyme complex. Electrons originating in cytochrome c are transferred via heme a and Cu(A) to the binuclear center formed by heme a3 and Cu(B).</text>
</comment>
<evidence type="ECO:0000259" key="20">
    <source>
        <dbReference type="PROSITE" id="PS50999"/>
    </source>
</evidence>
<evidence type="ECO:0000256" key="18">
    <source>
        <dbReference type="SAM" id="SignalP"/>
    </source>
</evidence>
<dbReference type="PRINTS" id="PR01166">
    <property type="entry name" value="CYCOXIDASEII"/>
</dbReference>
<evidence type="ECO:0000256" key="3">
    <source>
        <dbReference type="ARBA" id="ARBA00022448"/>
    </source>
</evidence>
<dbReference type="EMBL" id="JBHTIF010000001">
    <property type="protein sequence ID" value="MFD0725738.1"/>
    <property type="molecule type" value="Genomic_DNA"/>
</dbReference>
<evidence type="ECO:0000256" key="5">
    <source>
        <dbReference type="ARBA" id="ARBA00022692"/>
    </source>
</evidence>
<dbReference type="InterPro" id="IPR001505">
    <property type="entry name" value="Copper_CuA"/>
</dbReference>
<dbReference type="EC" id="7.1.1.9" evidence="15"/>
<keyword evidence="10 15" id="KW-0186">Copper</keyword>
<name>A0ABW2YFR5_9GAMM</name>
<dbReference type="InterPro" id="IPR014222">
    <property type="entry name" value="Cyt_c_oxidase_su2"/>
</dbReference>
<feature type="signal peptide" evidence="18">
    <location>
        <begin position="1"/>
        <end position="17"/>
    </location>
</feature>
<accession>A0ABW2YFR5</accession>
<dbReference type="NCBIfam" id="TIGR02866">
    <property type="entry name" value="CoxB"/>
    <property type="match status" value="1"/>
</dbReference>
<dbReference type="SUPFAM" id="SSF49503">
    <property type="entry name" value="Cupredoxins"/>
    <property type="match status" value="1"/>
</dbReference>
<dbReference type="SUPFAM" id="SSF81464">
    <property type="entry name" value="Cytochrome c oxidase subunit II-like, transmembrane region"/>
    <property type="match status" value="1"/>
</dbReference>
<feature type="domain" description="Cytochrome oxidase subunit II copper A binding" evidence="19">
    <location>
        <begin position="116"/>
        <end position="262"/>
    </location>
</feature>
<dbReference type="RefSeq" id="WP_386823323.1">
    <property type="nucleotide sequence ID" value="NZ_JBHTIF010000001.1"/>
</dbReference>
<dbReference type="Gene3D" id="1.10.287.90">
    <property type="match status" value="1"/>
</dbReference>
<feature type="chain" id="PRO_5045378942" description="Cytochrome c oxidase subunit 2" evidence="18">
    <location>
        <begin position="18"/>
        <end position="313"/>
    </location>
</feature>
<dbReference type="InterPro" id="IPR008972">
    <property type="entry name" value="Cupredoxin"/>
</dbReference>
<evidence type="ECO:0000313" key="21">
    <source>
        <dbReference type="EMBL" id="MFD0725738.1"/>
    </source>
</evidence>
<feature type="transmembrane region" description="Helical" evidence="17">
    <location>
        <begin position="41"/>
        <end position="65"/>
    </location>
</feature>
<evidence type="ECO:0000256" key="17">
    <source>
        <dbReference type="SAM" id="Phobius"/>
    </source>
</evidence>
<comment type="catalytic activity">
    <reaction evidence="13 15">
        <text>4 Fe(II)-[cytochrome c] + O2 + 8 H(+)(in) = 4 Fe(III)-[cytochrome c] + 2 H2O + 4 H(+)(out)</text>
        <dbReference type="Rhea" id="RHEA:11436"/>
        <dbReference type="Rhea" id="RHEA-COMP:10350"/>
        <dbReference type="Rhea" id="RHEA-COMP:14399"/>
        <dbReference type="ChEBI" id="CHEBI:15377"/>
        <dbReference type="ChEBI" id="CHEBI:15378"/>
        <dbReference type="ChEBI" id="CHEBI:15379"/>
        <dbReference type="ChEBI" id="CHEBI:29033"/>
        <dbReference type="ChEBI" id="CHEBI:29034"/>
        <dbReference type="EC" id="7.1.1.9"/>
    </reaction>
</comment>
<gene>
    <name evidence="21" type="primary">coxB</name>
    <name evidence="21" type="ORF">ACFQ0E_09015</name>
</gene>
<dbReference type="InterPro" id="IPR036257">
    <property type="entry name" value="Cyt_c_oxidase_su2_TM_sf"/>
</dbReference>
<dbReference type="InterPro" id="IPR045187">
    <property type="entry name" value="CcO_II"/>
</dbReference>
<keyword evidence="6 15" id="KW-0479">Metal-binding</keyword>
<evidence type="ECO:0000256" key="10">
    <source>
        <dbReference type="ARBA" id="ARBA00023008"/>
    </source>
</evidence>
<evidence type="ECO:0000256" key="9">
    <source>
        <dbReference type="ARBA" id="ARBA00022989"/>
    </source>
</evidence>
<keyword evidence="5 14" id="KW-0812">Transmembrane</keyword>
<evidence type="ECO:0000256" key="11">
    <source>
        <dbReference type="ARBA" id="ARBA00023136"/>
    </source>
</evidence>
<dbReference type="PANTHER" id="PTHR22888:SF9">
    <property type="entry name" value="CYTOCHROME C OXIDASE SUBUNIT 2"/>
    <property type="match status" value="1"/>
</dbReference>
<feature type="transmembrane region" description="Helical" evidence="17">
    <location>
        <begin position="86"/>
        <end position="105"/>
    </location>
</feature>
<dbReference type="PANTHER" id="PTHR22888">
    <property type="entry name" value="CYTOCHROME C OXIDASE, SUBUNIT II"/>
    <property type="match status" value="1"/>
</dbReference>
<dbReference type="Pfam" id="PF00116">
    <property type="entry name" value="COX2"/>
    <property type="match status" value="1"/>
</dbReference>
<evidence type="ECO:0000259" key="19">
    <source>
        <dbReference type="PROSITE" id="PS50857"/>
    </source>
</evidence>
<evidence type="ECO:0000256" key="13">
    <source>
        <dbReference type="ARBA" id="ARBA00047816"/>
    </source>
</evidence>
<keyword evidence="22" id="KW-1185">Reference proteome</keyword>
<comment type="similarity">
    <text evidence="2 14">Belongs to the cytochrome c oxidase subunit 2 family.</text>
</comment>
<dbReference type="Pfam" id="PF02790">
    <property type="entry name" value="COX2_TM"/>
    <property type="match status" value="1"/>
</dbReference>
<dbReference type="PROSITE" id="PS50857">
    <property type="entry name" value="COX2_CUA"/>
    <property type="match status" value="1"/>
</dbReference>
<evidence type="ECO:0000256" key="15">
    <source>
        <dbReference type="RuleBase" id="RU004024"/>
    </source>
</evidence>
<dbReference type="PROSITE" id="PS00078">
    <property type="entry name" value="COX2"/>
    <property type="match status" value="1"/>
</dbReference>
<dbReference type="Gene3D" id="2.60.40.420">
    <property type="entry name" value="Cupredoxins - blue copper proteins"/>
    <property type="match status" value="1"/>
</dbReference>
<keyword evidence="9 17" id="KW-1133">Transmembrane helix</keyword>
<protein>
    <recommendedName>
        <fullName evidence="15">Cytochrome c oxidase subunit 2</fullName>
        <ecNumber evidence="15">7.1.1.9</ecNumber>
    </recommendedName>
</protein>
<comment type="caution">
    <text evidence="21">The sequence shown here is derived from an EMBL/GenBank/DDBJ whole genome shotgun (WGS) entry which is preliminary data.</text>
</comment>
<dbReference type="InterPro" id="IPR002429">
    <property type="entry name" value="CcO_II-like_C"/>
</dbReference>
<dbReference type="InterPro" id="IPR011759">
    <property type="entry name" value="Cyt_c_oxidase_su2_TM_dom"/>
</dbReference>
<keyword evidence="8 14" id="KW-0249">Electron transport</keyword>
<evidence type="ECO:0000256" key="1">
    <source>
        <dbReference type="ARBA" id="ARBA00004141"/>
    </source>
</evidence>
<dbReference type="Proteomes" id="UP001597110">
    <property type="component" value="Unassembled WGS sequence"/>
</dbReference>
<evidence type="ECO:0000256" key="4">
    <source>
        <dbReference type="ARBA" id="ARBA00022660"/>
    </source>
</evidence>
<comment type="subcellular location">
    <subcellularLocation>
        <location evidence="14">Cell membrane</location>
        <topology evidence="14">Multi-pass membrane protein</topology>
    </subcellularLocation>
    <subcellularLocation>
        <location evidence="1">Membrane</location>
        <topology evidence="1">Multi-pass membrane protein</topology>
    </subcellularLocation>
</comment>
<feature type="domain" description="Cytochrome oxidase subunit II transmembrane region profile" evidence="20">
    <location>
        <begin position="19"/>
        <end position="115"/>
    </location>
</feature>
<reference evidence="22" key="1">
    <citation type="journal article" date="2019" name="Int. J. Syst. Evol. Microbiol.">
        <title>The Global Catalogue of Microorganisms (GCM) 10K type strain sequencing project: providing services to taxonomists for standard genome sequencing and annotation.</title>
        <authorList>
            <consortium name="The Broad Institute Genomics Platform"/>
            <consortium name="The Broad Institute Genome Sequencing Center for Infectious Disease"/>
            <person name="Wu L."/>
            <person name="Ma J."/>
        </authorList>
    </citation>
    <scope>NUCLEOTIDE SEQUENCE [LARGE SCALE GENOMIC DNA]</scope>
    <source>
        <strain evidence="22">CCUG 55585</strain>
    </source>
</reference>
<feature type="region of interest" description="Disordered" evidence="16">
    <location>
        <begin position="267"/>
        <end position="294"/>
    </location>
</feature>
<keyword evidence="3 14" id="KW-0813">Transport</keyword>
<keyword evidence="7" id="KW-1278">Translocase</keyword>
<evidence type="ECO:0000256" key="6">
    <source>
        <dbReference type="ARBA" id="ARBA00022723"/>
    </source>
</evidence>
<evidence type="ECO:0000313" key="22">
    <source>
        <dbReference type="Proteomes" id="UP001597110"/>
    </source>
</evidence>
<evidence type="ECO:0000256" key="8">
    <source>
        <dbReference type="ARBA" id="ARBA00022982"/>
    </source>
</evidence>
<proteinExistence type="inferred from homology"/>
<comment type="cofactor">
    <cofactor evidence="15">
        <name>Cu cation</name>
        <dbReference type="ChEBI" id="CHEBI:23378"/>
    </cofactor>
    <text evidence="15">Binds a copper A center.</text>
</comment>
<evidence type="ECO:0000256" key="2">
    <source>
        <dbReference type="ARBA" id="ARBA00007866"/>
    </source>
</evidence>
<sequence>MIALASLLVPVAAMAQAADPKPWQLNMGQGVTESSKHAYEAHMLALWICVVIGVIVFGAMAYAMFKFRKSKGAKPDVDFTHSTKLEIVWTAVPVLLLVAMAFPATKKLIAMYDTRNAEMTIKITGYQWLWKYEYPGTKPGESFGFTSRLDRKSDQIRQSKVDARTAGHAHYLLDVDNPLVVPVDTKIHFLIQADDVIHAWWVPALGWKQDAIPGITNEAWTEIKTPGIYRGQCAELCGKDHGFMPIVVKAVSKAEFAQWAAEQRAKNAPPAPAAPAAPAEAPATEAVPAAEAAAPVTAAAEQNAPAAAAKSAG</sequence>
<keyword evidence="11 17" id="KW-0472">Membrane</keyword>
<dbReference type="PROSITE" id="PS50999">
    <property type="entry name" value="COX2_TM"/>
    <property type="match status" value="1"/>
</dbReference>
<keyword evidence="18" id="KW-0732">Signal</keyword>
<feature type="compositionally biased region" description="Low complexity" evidence="16">
    <location>
        <begin position="276"/>
        <end position="294"/>
    </location>
</feature>
<evidence type="ECO:0000256" key="12">
    <source>
        <dbReference type="ARBA" id="ARBA00024688"/>
    </source>
</evidence>
<organism evidence="21 22">
    <name type="scientific">Lysobacter brunescens</name>
    <dbReference type="NCBI Taxonomy" id="262323"/>
    <lineage>
        <taxon>Bacteria</taxon>
        <taxon>Pseudomonadati</taxon>
        <taxon>Pseudomonadota</taxon>
        <taxon>Gammaproteobacteria</taxon>
        <taxon>Lysobacterales</taxon>
        <taxon>Lysobacteraceae</taxon>
        <taxon>Lysobacter</taxon>
    </lineage>
</organism>
<evidence type="ECO:0000256" key="7">
    <source>
        <dbReference type="ARBA" id="ARBA00022967"/>
    </source>
</evidence>